<gene>
    <name evidence="10" type="ORF">LY89DRAFT_298975</name>
</gene>
<keyword evidence="11" id="KW-1185">Reference proteome</keyword>
<feature type="domain" description="Wax synthase" evidence="9">
    <location>
        <begin position="196"/>
        <end position="283"/>
    </location>
</feature>
<dbReference type="RefSeq" id="XP_018076799.1">
    <property type="nucleotide sequence ID" value="XM_018206560.1"/>
</dbReference>
<comment type="pathway">
    <text evidence="2">Secondary metabolite biosynthesis.</text>
</comment>
<dbReference type="GO" id="GO:0016020">
    <property type="term" value="C:membrane"/>
    <property type="evidence" value="ECO:0007669"/>
    <property type="project" value="UniProtKB-SubCell"/>
</dbReference>
<evidence type="ECO:0000256" key="6">
    <source>
        <dbReference type="ARBA" id="ARBA00022989"/>
    </source>
</evidence>
<protein>
    <recommendedName>
        <fullName evidence="9">Wax synthase domain-containing protein</fullName>
    </recommendedName>
</protein>
<keyword evidence="7 8" id="KW-0472">Membrane</keyword>
<evidence type="ECO:0000256" key="5">
    <source>
        <dbReference type="ARBA" id="ARBA00022692"/>
    </source>
</evidence>
<keyword evidence="5 8" id="KW-0812">Transmembrane</keyword>
<dbReference type="Proteomes" id="UP000070700">
    <property type="component" value="Unassembled WGS sequence"/>
</dbReference>
<dbReference type="InterPro" id="IPR044851">
    <property type="entry name" value="Wax_synthase"/>
</dbReference>
<evidence type="ECO:0000313" key="10">
    <source>
        <dbReference type="EMBL" id="KUJ22444.1"/>
    </source>
</evidence>
<sequence length="342" mass="38546">MNISYPPMPVASLPPVVEQLGHDFVKAAAFLLIPTELLYFSVYFHTKGYYKVYRNLTFLSIAAFWIAPYAAPISCGPARCLQNFAIAIGTMKLLDIWARRQNLPTYTAGRRPPDWKFALIVLTELRYESFTPNHIRVPKSQENFNEPLQLGIHTLAFAFLQAFPQNIPTILAWEVMLAIYIIWTSIQLTVRYKSSPALFGPLYLADSLTGFWSETWHNAFASPCTSLAYAPLRYGLPKYGMPVVIARSLGVLGAFTLMALFHMYALYPILDREGLYRIGAFFLINGLATVAEAAVWGHKKHWTKAALAWGFQTTLATWTASGLDIPNGLSRIRWNELCDASY</sequence>
<evidence type="ECO:0000256" key="3">
    <source>
        <dbReference type="ARBA" id="ARBA00007282"/>
    </source>
</evidence>
<dbReference type="GO" id="GO:0008374">
    <property type="term" value="F:O-acyltransferase activity"/>
    <property type="evidence" value="ECO:0007669"/>
    <property type="project" value="InterPro"/>
</dbReference>
<evidence type="ECO:0000256" key="7">
    <source>
        <dbReference type="ARBA" id="ARBA00023136"/>
    </source>
</evidence>
<comment type="similarity">
    <text evidence="3">Belongs to the wax synthase family.</text>
</comment>
<feature type="transmembrane region" description="Helical" evidence="8">
    <location>
        <begin position="24"/>
        <end position="44"/>
    </location>
</feature>
<comment type="subcellular location">
    <subcellularLocation>
        <location evidence="1">Membrane</location>
        <topology evidence="1">Multi-pass membrane protein</topology>
    </subcellularLocation>
</comment>
<dbReference type="OrthoDB" id="1077582at2759"/>
<evidence type="ECO:0000256" key="4">
    <source>
        <dbReference type="ARBA" id="ARBA00022679"/>
    </source>
</evidence>
<dbReference type="Pfam" id="PF13813">
    <property type="entry name" value="MBOAT_2"/>
    <property type="match status" value="1"/>
</dbReference>
<dbReference type="GeneID" id="28816286"/>
<feature type="transmembrane region" description="Helical" evidence="8">
    <location>
        <begin position="56"/>
        <end position="74"/>
    </location>
</feature>
<accession>A0A194XQW3</accession>
<reference evidence="10 11" key="1">
    <citation type="submission" date="2015-10" db="EMBL/GenBank/DDBJ databases">
        <title>Full genome of DAOMC 229536 Phialocephala scopiformis, a fungal endophyte of spruce producing the potent anti-insectan compound rugulosin.</title>
        <authorList>
            <consortium name="DOE Joint Genome Institute"/>
            <person name="Walker A.K."/>
            <person name="Frasz S.L."/>
            <person name="Seifert K.A."/>
            <person name="Miller J.D."/>
            <person name="Mondo S.J."/>
            <person name="Labutti K."/>
            <person name="Lipzen A."/>
            <person name="Dockter R."/>
            <person name="Kennedy M."/>
            <person name="Grigoriev I.V."/>
            <person name="Spatafora J.W."/>
        </authorList>
    </citation>
    <scope>NUCLEOTIDE SEQUENCE [LARGE SCALE GENOMIC DNA]</scope>
    <source>
        <strain evidence="10 11">CBS 120377</strain>
    </source>
</reference>
<evidence type="ECO:0000313" key="11">
    <source>
        <dbReference type="Proteomes" id="UP000070700"/>
    </source>
</evidence>
<dbReference type="AlphaFoldDB" id="A0A194XQW3"/>
<dbReference type="PANTHER" id="PTHR31595">
    <property type="entry name" value="LONG-CHAIN-ALCOHOL O-FATTY-ACYLTRANSFERASE 3-RELATED"/>
    <property type="match status" value="1"/>
</dbReference>
<proteinExistence type="inferred from homology"/>
<evidence type="ECO:0000259" key="9">
    <source>
        <dbReference type="Pfam" id="PF13813"/>
    </source>
</evidence>
<name>A0A194XQW3_MOLSC</name>
<evidence type="ECO:0000256" key="8">
    <source>
        <dbReference type="SAM" id="Phobius"/>
    </source>
</evidence>
<feature type="transmembrane region" description="Helical" evidence="8">
    <location>
        <begin position="249"/>
        <end position="270"/>
    </location>
</feature>
<dbReference type="KEGG" id="psco:LY89DRAFT_298975"/>
<organism evidence="10 11">
    <name type="scientific">Mollisia scopiformis</name>
    <name type="common">Conifer needle endophyte fungus</name>
    <name type="synonym">Phialocephala scopiformis</name>
    <dbReference type="NCBI Taxonomy" id="149040"/>
    <lineage>
        <taxon>Eukaryota</taxon>
        <taxon>Fungi</taxon>
        <taxon>Dikarya</taxon>
        <taxon>Ascomycota</taxon>
        <taxon>Pezizomycotina</taxon>
        <taxon>Leotiomycetes</taxon>
        <taxon>Helotiales</taxon>
        <taxon>Mollisiaceae</taxon>
        <taxon>Mollisia</taxon>
    </lineage>
</organism>
<keyword evidence="6 8" id="KW-1133">Transmembrane helix</keyword>
<dbReference type="GO" id="GO:0006629">
    <property type="term" value="P:lipid metabolic process"/>
    <property type="evidence" value="ECO:0007669"/>
    <property type="project" value="InterPro"/>
</dbReference>
<dbReference type="InterPro" id="IPR032805">
    <property type="entry name" value="Wax_synthase_dom"/>
</dbReference>
<dbReference type="InParanoid" id="A0A194XQW3"/>
<evidence type="ECO:0000256" key="2">
    <source>
        <dbReference type="ARBA" id="ARBA00005179"/>
    </source>
</evidence>
<dbReference type="PANTHER" id="PTHR31595:SF57">
    <property type="entry name" value="OS04G0481900 PROTEIN"/>
    <property type="match status" value="1"/>
</dbReference>
<evidence type="ECO:0000256" key="1">
    <source>
        <dbReference type="ARBA" id="ARBA00004141"/>
    </source>
</evidence>
<feature type="transmembrane region" description="Helical" evidence="8">
    <location>
        <begin position="276"/>
        <end position="296"/>
    </location>
</feature>
<dbReference type="EMBL" id="KQ947406">
    <property type="protein sequence ID" value="KUJ22444.1"/>
    <property type="molecule type" value="Genomic_DNA"/>
</dbReference>
<feature type="transmembrane region" description="Helical" evidence="8">
    <location>
        <begin position="170"/>
        <end position="190"/>
    </location>
</feature>
<keyword evidence="4" id="KW-0808">Transferase</keyword>